<protein>
    <recommendedName>
        <fullName evidence="2">non-specific serine/threonine protein kinase</fullName>
        <ecNumber evidence="2">2.7.11.1</ecNumber>
    </recommendedName>
</protein>
<dbReference type="PROSITE" id="PS00108">
    <property type="entry name" value="PROTEIN_KINASE_ST"/>
    <property type="match status" value="1"/>
</dbReference>
<dbReference type="SMR" id="A0A803M4A2"/>
<evidence type="ECO:0000256" key="7">
    <source>
        <dbReference type="ARBA" id="ARBA00022729"/>
    </source>
</evidence>
<proteinExistence type="predicted"/>
<reference evidence="23" key="2">
    <citation type="submission" date="2021-03" db="UniProtKB">
        <authorList>
            <consortium name="EnsemblPlants"/>
        </authorList>
    </citation>
    <scope>IDENTIFICATION</scope>
</reference>
<feature type="domain" description="Protein kinase" evidence="22">
    <location>
        <begin position="335"/>
        <end position="612"/>
    </location>
</feature>
<dbReference type="EC" id="2.7.11.1" evidence="2"/>
<dbReference type="PANTHER" id="PTHR27009">
    <property type="entry name" value="RUST RESISTANCE KINASE LR10-RELATED"/>
    <property type="match status" value="1"/>
</dbReference>
<dbReference type="InterPro" id="IPR032872">
    <property type="entry name" value="WAK_assoc_C"/>
</dbReference>
<keyword evidence="10 18" id="KW-0067">ATP-binding</keyword>
<gene>
    <name evidence="23" type="primary">LOC110720363</name>
</gene>
<dbReference type="RefSeq" id="XP_021755072.1">
    <property type="nucleotide sequence ID" value="XM_021899380.1"/>
</dbReference>
<evidence type="ECO:0000256" key="1">
    <source>
        <dbReference type="ARBA" id="ARBA00004479"/>
    </source>
</evidence>
<evidence type="ECO:0000256" key="9">
    <source>
        <dbReference type="ARBA" id="ARBA00022777"/>
    </source>
</evidence>
<dbReference type="GO" id="GO:0030247">
    <property type="term" value="F:polysaccharide binding"/>
    <property type="evidence" value="ECO:0007669"/>
    <property type="project" value="InterPro"/>
</dbReference>
<dbReference type="AlphaFoldDB" id="A0A803M4A2"/>
<dbReference type="PROSITE" id="PS50011">
    <property type="entry name" value="PROTEIN_KINASE_DOM"/>
    <property type="match status" value="1"/>
</dbReference>
<feature type="compositionally biased region" description="Low complexity" evidence="19">
    <location>
        <begin position="632"/>
        <end position="648"/>
    </location>
</feature>
<dbReference type="InterPro" id="IPR025287">
    <property type="entry name" value="WAK_GUB"/>
</dbReference>
<name>A0A803M4A2_CHEQI</name>
<evidence type="ECO:0000256" key="4">
    <source>
        <dbReference type="ARBA" id="ARBA00022536"/>
    </source>
</evidence>
<evidence type="ECO:0000256" key="11">
    <source>
        <dbReference type="ARBA" id="ARBA00022989"/>
    </source>
</evidence>
<dbReference type="GeneID" id="110720363"/>
<feature type="transmembrane region" description="Helical" evidence="20">
    <location>
        <begin position="270"/>
        <end position="291"/>
    </location>
</feature>
<dbReference type="GO" id="GO:0005524">
    <property type="term" value="F:ATP binding"/>
    <property type="evidence" value="ECO:0007669"/>
    <property type="project" value="UniProtKB-UniRule"/>
</dbReference>
<evidence type="ECO:0000259" key="22">
    <source>
        <dbReference type="PROSITE" id="PS50011"/>
    </source>
</evidence>
<feature type="chain" id="PRO_5031050564" description="non-specific serine/threonine protein kinase" evidence="21">
    <location>
        <begin position="26"/>
        <end position="648"/>
    </location>
</feature>
<reference evidence="23" key="1">
    <citation type="journal article" date="2017" name="Nature">
        <title>The genome of Chenopodium quinoa.</title>
        <authorList>
            <person name="Jarvis D.E."/>
            <person name="Ho Y.S."/>
            <person name="Lightfoot D.J."/>
            <person name="Schmoeckel S.M."/>
            <person name="Li B."/>
            <person name="Borm T.J.A."/>
            <person name="Ohyanagi H."/>
            <person name="Mineta K."/>
            <person name="Michell C.T."/>
            <person name="Saber N."/>
            <person name="Kharbatia N.M."/>
            <person name="Rupper R.R."/>
            <person name="Sharp A.R."/>
            <person name="Dally N."/>
            <person name="Boughton B.A."/>
            <person name="Woo Y.H."/>
            <person name="Gao G."/>
            <person name="Schijlen E.G.W.M."/>
            <person name="Guo X."/>
            <person name="Momin A.A."/>
            <person name="Negrao S."/>
            <person name="Al-Babili S."/>
            <person name="Gehring C."/>
            <person name="Roessner U."/>
            <person name="Jung C."/>
            <person name="Murphy K."/>
            <person name="Arold S.T."/>
            <person name="Gojobori T."/>
            <person name="van der Linden C.G."/>
            <person name="van Loo E.N."/>
            <person name="Jellen E.N."/>
            <person name="Maughan P.J."/>
            <person name="Tester M."/>
        </authorList>
    </citation>
    <scope>NUCLEOTIDE SEQUENCE [LARGE SCALE GENOMIC DNA]</scope>
    <source>
        <strain evidence="23">cv. PI 614886</strain>
    </source>
</reference>
<feature type="binding site" evidence="18">
    <location>
        <position position="364"/>
    </location>
    <ligand>
        <name>ATP</name>
        <dbReference type="ChEBI" id="CHEBI:30616"/>
    </ligand>
</feature>
<feature type="region of interest" description="Disordered" evidence="19">
    <location>
        <begin position="619"/>
        <end position="648"/>
    </location>
</feature>
<keyword evidence="11 20" id="KW-1133">Transmembrane helix</keyword>
<dbReference type="FunFam" id="1.10.510.10:FF:000590">
    <property type="entry name" value="PR5-like receptor kinase"/>
    <property type="match status" value="1"/>
</dbReference>
<dbReference type="Proteomes" id="UP000596660">
    <property type="component" value="Unplaced"/>
</dbReference>
<keyword evidence="6 20" id="KW-0812">Transmembrane</keyword>
<evidence type="ECO:0000313" key="24">
    <source>
        <dbReference type="Proteomes" id="UP000596660"/>
    </source>
</evidence>
<sequence>MNYLILSSCIFFIFALLTNLPTSLCRVSKEFKSCSQSFNCGNITNLSYPFYGLDRPSYCGHPGFELLGCNQIATPVTMNMMSQTFDVMNVNYTTSTVTVARHDFKAKSGCPDSLQNISIDFSIFQYTPRDANLTLFYGNCSTLCNSTKTWKEFSCPMNPTNVPVCWLTKNAMMNNSVSVSSCPNHLFLPIHMDDNLAMDQIGGYIPNAAWNGFELKWNANNGSCEACLKSGGQCGHEPLSNKFFCFCTDESKCPFPGSTPYKAILTKSKIALIASFSAVGLGIIILLVFCLRKRCSSKEEDPQRKKKPDVEAFLKIHGTIGLQRHTYSDLKKITNSFRDKLGEGGFGIVYKGKIPNTESLVAVKMLKKSEGNAEDFINEVASIGKTNHINIVSLLGFCYEGRHRALVYDFMPNGSLEKYLYGKNSHHTLTWEELFQIAVGTARGLEYLHRGCNTRILHFDIKPHNILLDENLCPKISDFGLAKLCPQKESLISISEARGTVGYIAPEVFLRSFGGVSYKSDVYSYGMLVLEMVGCRRKTDIEGIECNSEQYFPQWIYQKLELGEALDDQEMLSSDEKDIQKKMILVSLCCVKTNPSSRPEMSQVVDMLEGTVESLQVPRISSLDPTSSYPGSPRSQSQTSSYSFSMTH</sequence>
<dbReference type="GO" id="GO:0004674">
    <property type="term" value="F:protein serine/threonine kinase activity"/>
    <property type="evidence" value="ECO:0007669"/>
    <property type="project" value="UniProtKB-KW"/>
</dbReference>
<evidence type="ECO:0000256" key="5">
    <source>
        <dbReference type="ARBA" id="ARBA00022679"/>
    </source>
</evidence>
<evidence type="ECO:0000256" key="13">
    <source>
        <dbReference type="ARBA" id="ARBA00023157"/>
    </source>
</evidence>
<dbReference type="Pfam" id="PF07714">
    <property type="entry name" value="PK_Tyr_Ser-Thr"/>
    <property type="match status" value="1"/>
</dbReference>
<comment type="subcellular location">
    <subcellularLocation>
        <location evidence="1">Membrane</location>
        <topology evidence="1">Single-pass type I membrane protein</topology>
    </subcellularLocation>
</comment>
<dbReference type="InterPro" id="IPR001245">
    <property type="entry name" value="Ser-Thr/Tyr_kinase_cat_dom"/>
</dbReference>
<dbReference type="CDD" id="cd14066">
    <property type="entry name" value="STKc_IRAK"/>
    <property type="match status" value="1"/>
</dbReference>
<dbReference type="EnsemblPlants" id="AUR62023275-RA">
    <property type="protein sequence ID" value="AUR62023275-RA:cds"/>
    <property type="gene ID" value="AUR62023275"/>
</dbReference>
<keyword evidence="4" id="KW-0245">EGF-like domain</keyword>
<evidence type="ECO:0000256" key="14">
    <source>
        <dbReference type="ARBA" id="ARBA00023170"/>
    </source>
</evidence>
<keyword evidence="13" id="KW-1015">Disulfide bond</keyword>
<dbReference type="GO" id="GO:0016020">
    <property type="term" value="C:membrane"/>
    <property type="evidence" value="ECO:0007669"/>
    <property type="project" value="UniProtKB-SubCell"/>
</dbReference>
<evidence type="ECO:0000256" key="6">
    <source>
        <dbReference type="ARBA" id="ARBA00022692"/>
    </source>
</evidence>
<dbReference type="SMART" id="SM00220">
    <property type="entry name" value="S_TKc"/>
    <property type="match status" value="1"/>
</dbReference>
<evidence type="ECO:0000256" key="10">
    <source>
        <dbReference type="ARBA" id="ARBA00022840"/>
    </source>
</evidence>
<keyword evidence="7 21" id="KW-0732">Signal</keyword>
<dbReference type="InterPro" id="IPR045874">
    <property type="entry name" value="LRK10/LRL21-25-like"/>
</dbReference>
<dbReference type="PROSITE" id="PS00107">
    <property type="entry name" value="PROTEIN_KINASE_ATP"/>
    <property type="match status" value="1"/>
</dbReference>
<evidence type="ECO:0000313" key="23">
    <source>
        <dbReference type="EnsemblPlants" id="AUR62023275-RA:cds"/>
    </source>
</evidence>
<feature type="signal peptide" evidence="21">
    <location>
        <begin position="1"/>
        <end position="25"/>
    </location>
</feature>
<keyword evidence="8 18" id="KW-0547">Nucleotide-binding</keyword>
<dbReference type="Gene3D" id="3.30.200.20">
    <property type="entry name" value="Phosphorylase Kinase, domain 1"/>
    <property type="match status" value="1"/>
</dbReference>
<dbReference type="KEGG" id="cqi:110720363"/>
<dbReference type="SUPFAM" id="SSF56112">
    <property type="entry name" value="Protein kinase-like (PK-like)"/>
    <property type="match status" value="1"/>
</dbReference>
<dbReference type="OMA" id="ERPCKQC"/>
<comment type="catalytic activity">
    <reaction evidence="16">
        <text>L-threonyl-[protein] + ATP = O-phospho-L-threonyl-[protein] + ADP + H(+)</text>
        <dbReference type="Rhea" id="RHEA:46608"/>
        <dbReference type="Rhea" id="RHEA-COMP:11060"/>
        <dbReference type="Rhea" id="RHEA-COMP:11605"/>
        <dbReference type="ChEBI" id="CHEBI:15378"/>
        <dbReference type="ChEBI" id="CHEBI:30013"/>
        <dbReference type="ChEBI" id="CHEBI:30616"/>
        <dbReference type="ChEBI" id="CHEBI:61977"/>
        <dbReference type="ChEBI" id="CHEBI:456216"/>
        <dbReference type="EC" id="2.7.11.1"/>
    </reaction>
</comment>
<evidence type="ECO:0000256" key="8">
    <source>
        <dbReference type="ARBA" id="ARBA00022741"/>
    </source>
</evidence>
<evidence type="ECO:0000256" key="17">
    <source>
        <dbReference type="ARBA" id="ARBA00048679"/>
    </source>
</evidence>
<evidence type="ECO:0000256" key="2">
    <source>
        <dbReference type="ARBA" id="ARBA00012513"/>
    </source>
</evidence>
<evidence type="ECO:0000256" key="16">
    <source>
        <dbReference type="ARBA" id="ARBA00047899"/>
    </source>
</evidence>
<organism evidence="23 24">
    <name type="scientific">Chenopodium quinoa</name>
    <name type="common">Quinoa</name>
    <dbReference type="NCBI Taxonomy" id="63459"/>
    <lineage>
        <taxon>Eukaryota</taxon>
        <taxon>Viridiplantae</taxon>
        <taxon>Streptophyta</taxon>
        <taxon>Embryophyta</taxon>
        <taxon>Tracheophyta</taxon>
        <taxon>Spermatophyta</taxon>
        <taxon>Magnoliopsida</taxon>
        <taxon>eudicotyledons</taxon>
        <taxon>Gunneridae</taxon>
        <taxon>Pentapetalae</taxon>
        <taxon>Caryophyllales</taxon>
        <taxon>Chenopodiaceae</taxon>
        <taxon>Chenopodioideae</taxon>
        <taxon>Atripliceae</taxon>
        <taxon>Chenopodium</taxon>
    </lineage>
</organism>
<keyword evidence="12 20" id="KW-0472">Membrane</keyword>
<evidence type="ECO:0000256" key="21">
    <source>
        <dbReference type="SAM" id="SignalP"/>
    </source>
</evidence>
<keyword evidence="5" id="KW-0808">Transferase</keyword>
<evidence type="ECO:0000256" key="20">
    <source>
        <dbReference type="SAM" id="Phobius"/>
    </source>
</evidence>
<keyword evidence="3" id="KW-0723">Serine/threonine-protein kinase</keyword>
<dbReference type="FunFam" id="3.30.200.20:FF:000059">
    <property type="entry name" value="S-receptor-like serine/threonine-protein kinase"/>
    <property type="match status" value="1"/>
</dbReference>
<dbReference type="Pfam" id="PF13947">
    <property type="entry name" value="GUB_WAK_bind"/>
    <property type="match status" value="1"/>
</dbReference>
<evidence type="ECO:0000256" key="19">
    <source>
        <dbReference type="SAM" id="MobiDB-lite"/>
    </source>
</evidence>
<dbReference type="InterPro" id="IPR017441">
    <property type="entry name" value="Protein_kinase_ATP_BS"/>
</dbReference>
<keyword evidence="15" id="KW-0325">Glycoprotein</keyword>
<accession>A0A803M4A2</accession>
<keyword evidence="14" id="KW-0675">Receptor</keyword>
<keyword evidence="24" id="KW-1185">Reference proteome</keyword>
<dbReference type="Gene3D" id="1.10.510.10">
    <property type="entry name" value="Transferase(Phosphotransferase) domain 1"/>
    <property type="match status" value="1"/>
</dbReference>
<dbReference type="InterPro" id="IPR000719">
    <property type="entry name" value="Prot_kinase_dom"/>
</dbReference>
<evidence type="ECO:0000256" key="3">
    <source>
        <dbReference type="ARBA" id="ARBA00022527"/>
    </source>
</evidence>
<dbReference type="OrthoDB" id="4062651at2759"/>
<dbReference type="InterPro" id="IPR008271">
    <property type="entry name" value="Ser/Thr_kinase_AS"/>
</dbReference>
<dbReference type="Pfam" id="PF14380">
    <property type="entry name" value="WAK_assoc"/>
    <property type="match status" value="1"/>
</dbReference>
<dbReference type="Gramene" id="AUR62023275-RA">
    <property type="protein sequence ID" value="AUR62023275-RA:cds"/>
    <property type="gene ID" value="AUR62023275"/>
</dbReference>
<dbReference type="InterPro" id="IPR011009">
    <property type="entry name" value="Kinase-like_dom_sf"/>
</dbReference>
<evidence type="ECO:0000256" key="12">
    <source>
        <dbReference type="ARBA" id="ARBA00023136"/>
    </source>
</evidence>
<evidence type="ECO:0000256" key="15">
    <source>
        <dbReference type="ARBA" id="ARBA00023180"/>
    </source>
</evidence>
<keyword evidence="9" id="KW-0418">Kinase</keyword>
<comment type="catalytic activity">
    <reaction evidence="17">
        <text>L-seryl-[protein] + ATP = O-phospho-L-seryl-[protein] + ADP + H(+)</text>
        <dbReference type="Rhea" id="RHEA:17989"/>
        <dbReference type="Rhea" id="RHEA-COMP:9863"/>
        <dbReference type="Rhea" id="RHEA-COMP:11604"/>
        <dbReference type="ChEBI" id="CHEBI:15378"/>
        <dbReference type="ChEBI" id="CHEBI:29999"/>
        <dbReference type="ChEBI" id="CHEBI:30616"/>
        <dbReference type="ChEBI" id="CHEBI:83421"/>
        <dbReference type="ChEBI" id="CHEBI:456216"/>
        <dbReference type="EC" id="2.7.11.1"/>
    </reaction>
</comment>
<evidence type="ECO:0000256" key="18">
    <source>
        <dbReference type="PROSITE-ProRule" id="PRU10141"/>
    </source>
</evidence>